<reference evidence="2" key="1">
    <citation type="submission" date="2016-11" db="UniProtKB">
        <authorList>
            <consortium name="WormBaseParasite"/>
        </authorList>
    </citation>
    <scope>IDENTIFICATION</scope>
</reference>
<evidence type="ECO:0000313" key="2">
    <source>
        <dbReference type="WBParaSite" id="Hba_18204"/>
    </source>
</evidence>
<name>A0A1I7XLM5_HETBA</name>
<dbReference type="WBParaSite" id="Hba_18204">
    <property type="protein sequence ID" value="Hba_18204"/>
    <property type="gene ID" value="Hba_18204"/>
</dbReference>
<evidence type="ECO:0000313" key="1">
    <source>
        <dbReference type="Proteomes" id="UP000095283"/>
    </source>
</evidence>
<accession>A0A1I7XLM5</accession>
<organism evidence="1 2">
    <name type="scientific">Heterorhabditis bacteriophora</name>
    <name type="common">Entomopathogenic nematode worm</name>
    <dbReference type="NCBI Taxonomy" id="37862"/>
    <lineage>
        <taxon>Eukaryota</taxon>
        <taxon>Metazoa</taxon>
        <taxon>Ecdysozoa</taxon>
        <taxon>Nematoda</taxon>
        <taxon>Chromadorea</taxon>
        <taxon>Rhabditida</taxon>
        <taxon>Rhabditina</taxon>
        <taxon>Rhabditomorpha</taxon>
        <taxon>Strongyloidea</taxon>
        <taxon>Heterorhabditidae</taxon>
        <taxon>Heterorhabditis</taxon>
    </lineage>
</organism>
<sequence>MIYGSCTRMKGCLIIGYIYMTFDTNTEDATDPKKSCCIWWTSGELRKKQPALVNRKTVLFIQDNDQPHVKKKTYNKIVEF</sequence>
<dbReference type="Proteomes" id="UP000095283">
    <property type="component" value="Unplaced"/>
</dbReference>
<keyword evidence="1" id="KW-1185">Reference proteome</keyword>
<protein>
    <submittedName>
        <fullName evidence="2">FLYWCH-type domain-containing protein</fullName>
    </submittedName>
</protein>
<proteinExistence type="predicted"/>
<dbReference type="AlphaFoldDB" id="A0A1I7XLM5"/>